<gene>
    <name evidence="1" type="ORF">EJP67_02255</name>
</gene>
<dbReference type="OrthoDB" id="10001974at2"/>
<organism evidence="1 2">
    <name type="scientific">Variovorax guangxiensis</name>
    <dbReference type="NCBI Taxonomy" id="1775474"/>
    <lineage>
        <taxon>Bacteria</taxon>
        <taxon>Pseudomonadati</taxon>
        <taxon>Pseudomonadota</taxon>
        <taxon>Betaproteobacteria</taxon>
        <taxon>Burkholderiales</taxon>
        <taxon>Comamonadaceae</taxon>
        <taxon>Variovorax</taxon>
    </lineage>
</organism>
<dbReference type="RefSeq" id="WP_126018976.1">
    <property type="nucleotide sequence ID" value="NZ_RXFT01000001.1"/>
</dbReference>
<reference evidence="1 2" key="1">
    <citation type="submission" date="2018-12" db="EMBL/GenBank/DDBJ databases">
        <title>The genome sequences of Variovorax guangxiensis DSM 27352.</title>
        <authorList>
            <person name="Gao J."/>
            <person name="Sun J."/>
        </authorList>
    </citation>
    <scope>NUCLEOTIDE SEQUENCE [LARGE SCALE GENOMIC DNA]</scope>
    <source>
        <strain evidence="1 2">DSM 27352</strain>
    </source>
</reference>
<protein>
    <submittedName>
        <fullName evidence="1">Uncharacterized protein</fullName>
    </submittedName>
</protein>
<sequence length="115" mass="12255">MSKAVPSASGATLALVTSKTQFSKGGEKAACMARECTFNIDPLADMLIQLADNQQMAQDLQAAPSPAVLRMLGCRIKELNSVLMSYLCDDGISMDDAHTKIYSDAIPFEGEADHG</sequence>
<comment type="caution">
    <text evidence="1">The sequence shown here is derived from an EMBL/GenBank/DDBJ whole genome shotgun (WGS) entry which is preliminary data.</text>
</comment>
<proteinExistence type="predicted"/>
<evidence type="ECO:0000313" key="2">
    <source>
        <dbReference type="Proteomes" id="UP000281118"/>
    </source>
</evidence>
<evidence type="ECO:0000313" key="1">
    <source>
        <dbReference type="EMBL" id="RUR65876.1"/>
    </source>
</evidence>
<accession>A0A433MDD9</accession>
<dbReference type="AlphaFoldDB" id="A0A433MDD9"/>
<dbReference type="EMBL" id="RXFT01000001">
    <property type="protein sequence ID" value="RUR65876.1"/>
    <property type="molecule type" value="Genomic_DNA"/>
</dbReference>
<name>A0A433MDD9_9BURK</name>
<dbReference type="Proteomes" id="UP000281118">
    <property type="component" value="Unassembled WGS sequence"/>
</dbReference>